<feature type="compositionally biased region" description="Gly residues" evidence="12">
    <location>
        <begin position="252"/>
        <end position="270"/>
    </location>
</feature>
<feature type="domain" description="Uracil-DNA glycosylase-like" evidence="13">
    <location>
        <begin position="51"/>
        <end position="211"/>
    </location>
</feature>
<reference evidence="14 15" key="1">
    <citation type="submission" date="2017-08" db="EMBL/GenBank/DDBJ databases">
        <title>Burning lignite coal seam in the remote Altai Mountains harbors a hydrogen-driven thermophilic microbial community.</title>
        <authorList>
            <person name="Kadnikov V.V."/>
            <person name="Mardanov A.V."/>
            <person name="Ivasenko D."/>
            <person name="Beletsky A.V."/>
            <person name="Karnachuk O.V."/>
            <person name="Ravin N.V."/>
        </authorList>
    </citation>
    <scope>NUCLEOTIDE SEQUENCE [LARGE SCALE GENOMIC DNA]</scope>
    <source>
        <strain evidence="14">AL33</strain>
    </source>
</reference>
<dbReference type="GO" id="GO:0097510">
    <property type="term" value="P:base-excision repair, AP site formation via deaminated base removal"/>
    <property type="evidence" value="ECO:0007669"/>
    <property type="project" value="TreeGrafter"/>
</dbReference>
<dbReference type="NCBIfam" id="TIGR00628">
    <property type="entry name" value="ung"/>
    <property type="match status" value="1"/>
</dbReference>
<evidence type="ECO:0000256" key="7">
    <source>
        <dbReference type="ARBA" id="ARBA00022801"/>
    </source>
</evidence>
<evidence type="ECO:0000256" key="8">
    <source>
        <dbReference type="ARBA" id="ARBA00023204"/>
    </source>
</evidence>
<keyword evidence="9" id="KW-0963">Cytoplasm</keyword>
<dbReference type="AlphaFoldDB" id="A0A2T5G9Q9"/>
<feature type="active site" description="Proton acceptor" evidence="9 10">
    <location>
        <position position="66"/>
    </location>
</feature>
<comment type="similarity">
    <text evidence="3 9 11">Belongs to the uracil-DNA glycosylase (UDG) superfamily. UNG family.</text>
</comment>
<feature type="region of interest" description="Disordered" evidence="12">
    <location>
        <begin position="218"/>
        <end position="291"/>
    </location>
</feature>
<dbReference type="Proteomes" id="UP000244180">
    <property type="component" value="Unassembled WGS sequence"/>
</dbReference>
<gene>
    <name evidence="9" type="primary">ung</name>
    <name evidence="14" type="ORF">HSCHL_2531</name>
</gene>
<dbReference type="GO" id="GO:0004844">
    <property type="term" value="F:uracil DNA N-glycosylase activity"/>
    <property type="evidence" value="ECO:0007669"/>
    <property type="project" value="UniProtKB-UniRule"/>
</dbReference>
<dbReference type="InterPro" id="IPR005122">
    <property type="entry name" value="Uracil-DNA_glycosylase-like"/>
</dbReference>
<evidence type="ECO:0000256" key="6">
    <source>
        <dbReference type="ARBA" id="ARBA00022763"/>
    </source>
</evidence>
<dbReference type="InterPro" id="IPR018085">
    <property type="entry name" value="Ura-DNA_Glyclase_AS"/>
</dbReference>
<keyword evidence="6 9" id="KW-0227">DNA damage</keyword>
<name>A0A2T5G9Q9_HYDSH</name>
<dbReference type="EC" id="3.2.2.27" evidence="4 9"/>
<dbReference type="InterPro" id="IPR002043">
    <property type="entry name" value="UDG_fam1"/>
</dbReference>
<dbReference type="Gene3D" id="3.40.470.10">
    <property type="entry name" value="Uracil-DNA glycosylase-like domain"/>
    <property type="match status" value="1"/>
</dbReference>
<evidence type="ECO:0000256" key="2">
    <source>
        <dbReference type="ARBA" id="ARBA00002631"/>
    </source>
</evidence>
<dbReference type="PANTHER" id="PTHR11264">
    <property type="entry name" value="URACIL-DNA GLYCOSYLASE"/>
    <property type="match status" value="1"/>
</dbReference>
<evidence type="ECO:0000256" key="9">
    <source>
        <dbReference type="HAMAP-Rule" id="MF_00148"/>
    </source>
</evidence>
<dbReference type="NCBIfam" id="NF003591">
    <property type="entry name" value="PRK05254.1-4"/>
    <property type="match status" value="1"/>
</dbReference>
<dbReference type="HAMAP" id="MF_00148">
    <property type="entry name" value="UDG"/>
    <property type="match status" value="1"/>
</dbReference>
<dbReference type="NCBIfam" id="NF003588">
    <property type="entry name" value="PRK05254.1-1"/>
    <property type="match status" value="1"/>
</dbReference>
<comment type="catalytic activity">
    <reaction evidence="1 9 11">
        <text>Hydrolyzes single-stranded DNA or mismatched double-stranded DNA and polynucleotides, releasing free uracil.</text>
        <dbReference type="EC" id="3.2.2.27"/>
    </reaction>
</comment>
<evidence type="ECO:0000313" key="15">
    <source>
        <dbReference type="Proteomes" id="UP000244180"/>
    </source>
</evidence>
<evidence type="ECO:0000256" key="1">
    <source>
        <dbReference type="ARBA" id="ARBA00001400"/>
    </source>
</evidence>
<evidence type="ECO:0000256" key="10">
    <source>
        <dbReference type="PROSITE-ProRule" id="PRU10072"/>
    </source>
</evidence>
<evidence type="ECO:0000313" key="14">
    <source>
        <dbReference type="EMBL" id="PTQ52898.1"/>
    </source>
</evidence>
<proteinExistence type="inferred from homology"/>
<evidence type="ECO:0000256" key="12">
    <source>
        <dbReference type="SAM" id="MobiDB-lite"/>
    </source>
</evidence>
<sequence length="291" mass="31250">MTGRILKNDWHDVLGPEFEKPYYQALRRFLIEEYRSTTVYPDMYDIYNAFHYTPYASVKVVILGQDPYPGPNQAHGLAFSVRPGVEVPPSLANIFKELEADLGLPRPKHGHLVHWARQGVLLLNAVLTVRAGQPGSHRGKGWEKLTDAAIAALGARPVPTVFFLWGRDAQAKRPLITYPGHLVLTAPHPSPLSAARGFFGSRPFSKANQFLEAVGRGPIDWRLPETPEADEAPERPGRGAPAARSAARRPDGAGGGEAIGGPSGGLGSGDGARPAAHPSAGSVGGEGRRWG</sequence>
<dbReference type="GO" id="GO:0005737">
    <property type="term" value="C:cytoplasm"/>
    <property type="evidence" value="ECO:0007669"/>
    <property type="project" value="UniProtKB-SubCell"/>
</dbReference>
<dbReference type="PANTHER" id="PTHR11264:SF0">
    <property type="entry name" value="URACIL-DNA GLYCOSYLASE"/>
    <property type="match status" value="1"/>
</dbReference>
<dbReference type="Pfam" id="PF03167">
    <property type="entry name" value="UDG"/>
    <property type="match status" value="1"/>
</dbReference>
<dbReference type="InterPro" id="IPR036895">
    <property type="entry name" value="Uracil-DNA_glycosylase-like_sf"/>
</dbReference>
<evidence type="ECO:0000256" key="11">
    <source>
        <dbReference type="RuleBase" id="RU003780"/>
    </source>
</evidence>
<comment type="subcellular location">
    <subcellularLocation>
        <location evidence="9">Cytoplasm</location>
    </subcellularLocation>
</comment>
<comment type="caution">
    <text evidence="14">The sequence shown here is derived from an EMBL/GenBank/DDBJ whole genome shotgun (WGS) entry which is preliminary data.</text>
</comment>
<dbReference type="SMART" id="SM00987">
    <property type="entry name" value="UreE_C"/>
    <property type="match status" value="1"/>
</dbReference>
<comment type="function">
    <text evidence="2 9 11">Excises uracil residues from the DNA which can arise as a result of misincorporation of dUMP residues by DNA polymerase or due to deamination of cytosine.</text>
</comment>
<dbReference type="SMART" id="SM00986">
    <property type="entry name" value="UDG"/>
    <property type="match status" value="1"/>
</dbReference>
<dbReference type="PROSITE" id="PS00130">
    <property type="entry name" value="U_DNA_GLYCOSYLASE"/>
    <property type="match status" value="1"/>
</dbReference>
<dbReference type="EMBL" id="PEBV01000020">
    <property type="protein sequence ID" value="PTQ52898.1"/>
    <property type="molecule type" value="Genomic_DNA"/>
</dbReference>
<keyword evidence="8 9" id="KW-0234">DNA repair</keyword>
<evidence type="ECO:0000256" key="4">
    <source>
        <dbReference type="ARBA" id="ARBA00012030"/>
    </source>
</evidence>
<keyword evidence="7 9" id="KW-0378">Hydrolase</keyword>
<evidence type="ECO:0000256" key="5">
    <source>
        <dbReference type="ARBA" id="ARBA00018429"/>
    </source>
</evidence>
<dbReference type="FunFam" id="3.40.470.10:FF:000001">
    <property type="entry name" value="Uracil-DNA glycosylase"/>
    <property type="match status" value="1"/>
</dbReference>
<dbReference type="NCBIfam" id="NF003589">
    <property type="entry name" value="PRK05254.1-2"/>
    <property type="match status" value="1"/>
</dbReference>
<dbReference type="NCBIfam" id="NF003592">
    <property type="entry name" value="PRK05254.1-5"/>
    <property type="match status" value="1"/>
</dbReference>
<dbReference type="SUPFAM" id="SSF52141">
    <property type="entry name" value="Uracil-DNA glycosylase-like"/>
    <property type="match status" value="1"/>
</dbReference>
<dbReference type="CDD" id="cd10027">
    <property type="entry name" value="UDG-F1-like"/>
    <property type="match status" value="1"/>
</dbReference>
<organism evidence="14 15">
    <name type="scientific">Hydrogenibacillus schlegelii</name>
    <name type="common">Bacillus schlegelii</name>
    <dbReference type="NCBI Taxonomy" id="1484"/>
    <lineage>
        <taxon>Bacteria</taxon>
        <taxon>Bacillati</taxon>
        <taxon>Bacillota</taxon>
        <taxon>Bacilli</taxon>
        <taxon>Bacillales</taxon>
        <taxon>Bacillales Family X. Incertae Sedis</taxon>
        <taxon>Hydrogenibacillus</taxon>
    </lineage>
</organism>
<evidence type="ECO:0000259" key="13">
    <source>
        <dbReference type="SMART" id="SM00986"/>
    </source>
</evidence>
<protein>
    <recommendedName>
        <fullName evidence="5 9">Uracil-DNA glycosylase</fullName>
        <shortName evidence="9">UDG</shortName>
        <ecNumber evidence="4 9">3.2.2.27</ecNumber>
    </recommendedName>
</protein>
<evidence type="ECO:0000256" key="3">
    <source>
        <dbReference type="ARBA" id="ARBA00008184"/>
    </source>
</evidence>
<accession>A0A2T5G9Q9</accession>